<gene>
    <name evidence="3" type="primary">ORF32</name>
</gene>
<dbReference type="EMBL" id="AB525200">
    <property type="protein sequence ID" value="BAI44820.1"/>
    <property type="molecule type" value="Genomic_DNA"/>
</dbReference>
<dbReference type="PANTHER" id="PTHR37534">
    <property type="entry name" value="TRANSCRIPTIONAL ACTIVATOR PROTEIN UGA3"/>
    <property type="match status" value="1"/>
</dbReference>
<organism evidence="3">
    <name type="scientific">Alternaria alternata</name>
    <name type="common">Alternaria rot fungus</name>
    <name type="synonym">Torula alternata</name>
    <dbReference type="NCBI Taxonomy" id="5599"/>
    <lineage>
        <taxon>Eukaryota</taxon>
        <taxon>Fungi</taxon>
        <taxon>Dikarya</taxon>
        <taxon>Ascomycota</taxon>
        <taxon>Pezizomycotina</taxon>
        <taxon>Dothideomycetes</taxon>
        <taxon>Pleosporomycetidae</taxon>
        <taxon>Pleosporales</taxon>
        <taxon>Pleosporineae</taxon>
        <taxon>Pleosporaceae</taxon>
        <taxon>Alternaria</taxon>
        <taxon>Alternaria sect. Alternaria</taxon>
        <taxon>Alternaria alternata complex</taxon>
    </lineage>
</organism>
<dbReference type="GO" id="GO:0045944">
    <property type="term" value="P:positive regulation of transcription by RNA polymerase II"/>
    <property type="evidence" value="ECO:0007669"/>
    <property type="project" value="TreeGrafter"/>
</dbReference>
<dbReference type="GO" id="GO:0003700">
    <property type="term" value="F:DNA-binding transcription factor activity"/>
    <property type="evidence" value="ECO:0007669"/>
    <property type="project" value="TreeGrafter"/>
</dbReference>
<proteinExistence type="predicted"/>
<accession>C9K7J6</accession>
<dbReference type="GO" id="GO:0000976">
    <property type="term" value="F:transcription cis-regulatory region binding"/>
    <property type="evidence" value="ECO:0007669"/>
    <property type="project" value="TreeGrafter"/>
</dbReference>
<sequence length="392" mass="43566">MEGSVVRQAGMEQCPDALLVDWKHKTAVYYDTAVSLLLHALNVGVDFALNKPKCELRRCSGDPTSTCDESGPEQRWISSNACFVSSAEELLAATAILCFYEFLDTSVSEWGKHLSGARSLLVLSHEKGMPLTSSTFAFSAWRATFWNIARQDMLAALINKTNTRLDTKDLTLWRAAGLMIDEQGYLMPSNAKACSYFKEGDATMREGRICNALVWLMAKLVNFMAAGGVPQRTLLDQWCTTFRPSARMAPLHTSGQTSSDDNASVFTKVWYPIPMCASTMQAYHMSQIPLFLNKPHKSTLGRSTAVTGVNYQRSVLATYQGHSRSIVGISLARPDEAVPMHSVQPLFTAGQYLIDDRERQVVLRLLRDIESDIGLATDYRVRQLVGRWQGEG</sequence>
<keyword evidence="2" id="KW-0539">Nucleus</keyword>
<name>C9K7J6_ALTAL</name>
<dbReference type="InterPro" id="IPR021858">
    <property type="entry name" value="Fun_TF"/>
</dbReference>
<dbReference type="VEuPathDB" id="FungiDB:CC77DRAFT_979853"/>
<comment type="subcellular location">
    <subcellularLocation>
        <location evidence="1">Nucleus</location>
    </subcellularLocation>
</comment>
<dbReference type="Pfam" id="PF11951">
    <property type="entry name" value="Fungal_trans_2"/>
    <property type="match status" value="1"/>
</dbReference>
<evidence type="ECO:0000256" key="1">
    <source>
        <dbReference type="ARBA" id="ARBA00004123"/>
    </source>
</evidence>
<dbReference type="PANTHER" id="PTHR37534:SF9">
    <property type="entry name" value="ZN(II)2CYS6 TRANSCRIPTION FACTOR (EUROFUNG)"/>
    <property type="match status" value="1"/>
</dbReference>
<evidence type="ECO:0000256" key="2">
    <source>
        <dbReference type="ARBA" id="ARBA00023242"/>
    </source>
</evidence>
<evidence type="ECO:0000313" key="3">
    <source>
        <dbReference type="EMBL" id="BAI44820.1"/>
    </source>
</evidence>
<reference evidence="3" key="1">
    <citation type="submission" date="2009-10" db="EMBL/GenBank/DDBJ databases">
        <title>A Zn(II)2Cys6 transcription regulator encoded by the AMT gene cluster negatively controls AM-toxin production in the apple pathotype of Alternaria alternata.</title>
        <authorList>
            <person name="Harimoto Y."/>
            <person name="Kodama M."/>
            <person name="Yamamoto M."/>
            <person name="Otani H."/>
            <person name="Tsuge T."/>
        </authorList>
    </citation>
    <scope>NUCLEOTIDE SEQUENCE</scope>
    <source>
        <strain evidence="3">NBRC 8984</strain>
    </source>
</reference>
<dbReference type="GO" id="GO:0005634">
    <property type="term" value="C:nucleus"/>
    <property type="evidence" value="ECO:0007669"/>
    <property type="project" value="UniProtKB-SubCell"/>
</dbReference>
<dbReference type="AlphaFoldDB" id="C9K7J6"/>
<protein>
    <submittedName>
        <fullName evidence="3">Similar to Zn(II)2Cys6 transcription factor</fullName>
    </submittedName>
</protein>